<dbReference type="PROSITE" id="PS51186">
    <property type="entry name" value="GNAT"/>
    <property type="match status" value="1"/>
</dbReference>
<dbReference type="OrthoDB" id="1727266at2"/>
<dbReference type="Proteomes" id="UP000010802">
    <property type="component" value="Chromosome"/>
</dbReference>
<sequence>MILIRKALPDERDEIKRILLEFDIKASSSDITDGAKDAMIVELDDLIVGYGSLDIYGDIAILKLVCVLPKYQNQGFGDGLVRALINYADRRNVKKMYIVHKEKVEYFKRFGFKYVTLEELDNRIHKIHNHGKNKSDFIMELDVDDFFNKQQCHF</sequence>
<accession>F4LUX0</accession>
<dbReference type="PATRIC" id="fig|1209989.3.peg.1655"/>
<dbReference type="KEGG" id="tep:TepRe1_1350"/>
<dbReference type="STRING" id="1209989.TepRe1_1350"/>
<evidence type="ECO:0000313" key="3">
    <source>
        <dbReference type="Proteomes" id="UP000010802"/>
    </source>
</evidence>
<dbReference type="GO" id="GO:0016747">
    <property type="term" value="F:acyltransferase activity, transferring groups other than amino-acyl groups"/>
    <property type="evidence" value="ECO:0007669"/>
    <property type="project" value="InterPro"/>
</dbReference>
<evidence type="ECO:0000259" key="1">
    <source>
        <dbReference type="PROSITE" id="PS51186"/>
    </source>
</evidence>
<evidence type="ECO:0000313" key="2">
    <source>
        <dbReference type="EMBL" id="CCP26208.1"/>
    </source>
</evidence>
<feature type="domain" description="N-acetyltransferase" evidence="1">
    <location>
        <begin position="2"/>
        <end position="144"/>
    </location>
</feature>
<dbReference type="RefSeq" id="WP_013778419.1">
    <property type="nucleotide sequence ID" value="NC_015519.1"/>
</dbReference>
<dbReference type="InterPro" id="IPR016181">
    <property type="entry name" value="Acyl_CoA_acyltransferase"/>
</dbReference>
<dbReference type="KEGG" id="tae:TepiRe1_1462"/>
<gene>
    <name evidence="2" type="ordered locus">TEPIRE1_1462</name>
</gene>
<protein>
    <submittedName>
        <fullName evidence="2">GCN5-related N-acetyltransferase</fullName>
    </submittedName>
</protein>
<dbReference type="HOGENOM" id="CLU_120387_3_0_9"/>
<accession>L0S2W7</accession>
<dbReference type="InterPro" id="IPR000182">
    <property type="entry name" value="GNAT_dom"/>
</dbReference>
<name>F4LUX0_TEPAE</name>
<organism evidence="2 3">
    <name type="scientific">Tepidanaerobacter acetatoxydans (strain DSM 21804 / JCM 16047 / Re1)</name>
    <dbReference type="NCBI Taxonomy" id="1209989"/>
    <lineage>
        <taxon>Bacteria</taxon>
        <taxon>Bacillati</taxon>
        <taxon>Bacillota</taxon>
        <taxon>Clostridia</taxon>
        <taxon>Thermosediminibacterales</taxon>
        <taxon>Tepidanaerobacteraceae</taxon>
        <taxon>Tepidanaerobacter</taxon>
    </lineage>
</organism>
<dbReference type="SUPFAM" id="SSF55729">
    <property type="entry name" value="Acyl-CoA N-acyltransferases (Nat)"/>
    <property type="match status" value="1"/>
</dbReference>
<dbReference type="Pfam" id="PF13508">
    <property type="entry name" value="Acetyltransf_7"/>
    <property type="match status" value="1"/>
</dbReference>
<dbReference type="eggNOG" id="COG1246">
    <property type="taxonomic scope" value="Bacteria"/>
</dbReference>
<dbReference type="EMBL" id="HF563609">
    <property type="protein sequence ID" value="CCP26208.1"/>
    <property type="molecule type" value="Genomic_DNA"/>
</dbReference>
<proteinExistence type="predicted"/>
<dbReference type="CDD" id="cd04301">
    <property type="entry name" value="NAT_SF"/>
    <property type="match status" value="1"/>
</dbReference>
<dbReference type="Gene3D" id="3.40.630.30">
    <property type="match status" value="1"/>
</dbReference>
<keyword evidence="2" id="KW-0808">Transferase</keyword>
<reference evidence="3" key="1">
    <citation type="journal article" date="2013" name="Genome Announc.">
        <title>First genome sequence of a syntrophic acetate-oxidizing bacterium, Tepidanaerobacter acetatoxydans strain Re1.</title>
        <authorList>
            <person name="Manzoor S."/>
            <person name="Bongcam-Rudloff E."/>
            <person name="Schnurer A."/>
            <person name="Muller B."/>
        </authorList>
    </citation>
    <scope>NUCLEOTIDE SEQUENCE [LARGE SCALE GENOMIC DNA]</scope>
    <source>
        <strain evidence="3">Re1</strain>
    </source>
</reference>
<dbReference type="AlphaFoldDB" id="F4LUX0"/>
<keyword evidence="3" id="KW-1185">Reference proteome</keyword>